<organism evidence="1 2">
    <name type="scientific">Oryzias javanicus</name>
    <name type="common">Javanese ricefish</name>
    <name type="synonym">Aplocheilus javanicus</name>
    <dbReference type="NCBI Taxonomy" id="123683"/>
    <lineage>
        <taxon>Eukaryota</taxon>
        <taxon>Metazoa</taxon>
        <taxon>Chordata</taxon>
        <taxon>Craniata</taxon>
        <taxon>Vertebrata</taxon>
        <taxon>Euteleostomi</taxon>
        <taxon>Actinopterygii</taxon>
        <taxon>Neopterygii</taxon>
        <taxon>Teleostei</taxon>
        <taxon>Neoteleostei</taxon>
        <taxon>Acanthomorphata</taxon>
        <taxon>Ovalentaria</taxon>
        <taxon>Atherinomorphae</taxon>
        <taxon>Beloniformes</taxon>
        <taxon>Adrianichthyidae</taxon>
        <taxon>Oryziinae</taxon>
        <taxon>Oryzias</taxon>
    </lineage>
</organism>
<dbReference type="EMBL" id="CM012441">
    <property type="protein sequence ID" value="RVE72590.1"/>
    <property type="molecule type" value="Genomic_DNA"/>
</dbReference>
<dbReference type="AlphaFoldDB" id="A0A3S2MCD6"/>
<reference evidence="1 2" key="1">
    <citation type="submission" date="2018-11" db="EMBL/GenBank/DDBJ databases">
        <authorList>
            <person name="Lopez-Roques C."/>
            <person name="Donnadieu C."/>
            <person name="Bouchez O."/>
            <person name="Klopp C."/>
            <person name="Cabau C."/>
            <person name="Zahm M."/>
        </authorList>
    </citation>
    <scope>NUCLEOTIDE SEQUENCE [LARGE SCALE GENOMIC DNA]</scope>
    <source>
        <strain evidence="1">RS831</strain>
        <tissue evidence="1">Whole body</tissue>
    </source>
</reference>
<proteinExistence type="predicted"/>
<dbReference type="Proteomes" id="UP000283210">
    <property type="component" value="Chromosome 5"/>
</dbReference>
<keyword evidence="2" id="KW-1185">Reference proteome</keyword>
<reference evidence="1 2" key="2">
    <citation type="submission" date="2019-01" db="EMBL/GenBank/DDBJ databases">
        <title>A chromosome length genome reference of the Java medaka (oryzias javanicus).</title>
        <authorList>
            <person name="Herpin A."/>
            <person name="Takehana Y."/>
            <person name="Naruse K."/>
            <person name="Ansai S."/>
            <person name="Kawaguchi M."/>
        </authorList>
    </citation>
    <scope>NUCLEOTIDE SEQUENCE [LARGE SCALE GENOMIC DNA]</scope>
    <source>
        <strain evidence="1">RS831</strain>
        <tissue evidence="1">Whole body</tissue>
    </source>
</reference>
<evidence type="ECO:0000313" key="2">
    <source>
        <dbReference type="Proteomes" id="UP000283210"/>
    </source>
</evidence>
<protein>
    <submittedName>
        <fullName evidence="1">Uncharacterized protein</fullName>
    </submittedName>
</protein>
<sequence>MVCTTDTRKRETLSRLFKWRGSATAAVCCWVKLSRLHPYHMISIEGHRSLMARVGFYSTCTQFKTVCVYIYIYKDKQ</sequence>
<name>A0A3S2MCD6_ORYJA</name>
<gene>
    <name evidence="1" type="ORF">OJAV_G00040360</name>
</gene>
<evidence type="ECO:0000313" key="1">
    <source>
        <dbReference type="EMBL" id="RVE72590.1"/>
    </source>
</evidence>
<accession>A0A3S2MCD6</accession>